<feature type="region of interest" description="Disordered" evidence="1">
    <location>
        <begin position="158"/>
        <end position="300"/>
    </location>
</feature>
<evidence type="ECO:0000313" key="2">
    <source>
        <dbReference type="EMBL" id="CRH01206.1"/>
    </source>
</evidence>
<dbReference type="AlphaFoldDB" id="A0A1J1H8U2"/>
<dbReference type="EMBL" id="LN835307">
    <property type="protein sequence ID" value="CRH01206.1"/>
    <property type="molecule type" value="Genomic_DNA"/>
</dbReference>
<dbReference type="OMA" id="DEYMENT"/>
<dbReference type="KEGG" id="prel:PRELSG_1209000"/>
<dbReference type="GeneID" id="39737334"/>
<feature type="region of interest" description="Disordered" evidence="1">
    <location>
        <begin position="116"/>
        <end position="142"/>
    </location>
</feature>
<evidence type="ECO:0000256" key="1">
    <source>
        <dbReference type="SAM" id="MobiDB-lite"/>
    </source>
</evidence>
<gene>
    <name evidence="2" type="ORF">PRELSG_1209000</name>
</gene>
<feature type="compositionally biased region" description="Basic and acidic residues" evidence="1">
    <location>
        <begin position="118"/>
        <end position="137"/>
    </location>
</feature>
<name>A0A1J1H8U2_PLARL</name>
<accession>A0A1J1H8U2</accession>
<reference evidence="2 3" key="1">
    <citation type="submission" date="2015-04" db="EMBL/GenBank/DDBJ databases">
        <authorList>
            <consortium name="Pathogen Informatics"/>
        </authorList>
    </citation>
    <scope>NUCLEOTIDE SEQUENCE [LARGE SCALE GENOMIC DNA]</scope>
    <source>
        <strain evidence="2 3">SGS1</strain>
    </source>
</reference>
<dbReference type="OrthoDB" id="380135at2759"/>
<dbReference type="Proteomes" id="UP000220158">
    <property type="component" value="Chromosome 12"/>
</dbReference>
<organism evidence="2 3">
    <name type="scientific">Plasmodium relictum</name>
    <dbReference type="NCBI Taxonomy" id="85471"/>
    <lineage>
        <taxon>Eukaryota</taxon>
        <taxon>Sar</taxon>
        <taxon>Alveolata</taxon>
        <taxon>Apicomplexa</taxon>
        <taxon>Aconoidasida</taxon>
        <taxon>Haemosporida</taxon>
        <taxon>Plasmodiidae</taxon>
        <taxon>Plasmodium</taxon>
        <taxon>Plasmodium (Haemamoeba)</taxon>
    </lineage>
</organism>
<feature type="compositionally biased region" description="Low complexity" evidence="1">
    <location>
        <begin position="168"/>
        <end position="295"/>
    </location>
</feature>
<keyword evidence="3" id="KW-1185">Reference proteome</keyword>
<sequence length="1058" mass="124620">MKLKNNLVFDYLIENELYKSNNIHLYNGNYYKPLNVKLEKENLYQNTYLNDAENYIYNNGDINNNNGIIRIINEHNNYDNIKNNSYFLISNGNTFNDHNNNINRYNENSIIYNNDNNDINKKNSYDNNIDKNNRNYDKNNNNSIDNICSDNYESTNNNNISRDGHFRNINNDNNNNNINSENNNNNNNIGNENNNSDNSNNINSENNNNNIGNENNNNDNNNNINSENNNNNIGNENNNNDNNNNINSENNNNNIGNENNNNNNNINSENNNNNIGNENNNNDNNNNINSENNNNDIDKNKMNYKNLKKSYTINYIKNENRIEPSYKYNNSYVKTKSKNESKIPHTKILQNHKLKGSDNDIKNLKSEKIFTKKNFNKIDKIIAYSSLKKSNYLCPKNNIQQMEKIKLQKKPKVEEEREKKEIMIGELEKKFKVISLLKTKNVMKFYEDDKIKDECIKKIVTKKNNDYFKGFNQKLSSLKKNDNTKKLENELNQKKTVLDTISLKCSSIIPKKMIDKKNIKEMKIEDDHNKINQKIQIYCKAEINNDGKIISKYMDDTEECNEETCIRDTSVLSSSYSSKRKTTITYNENDLFENKPEYKENVSFVKMNELFKDSNRLPKLILSNEQNVYEEKKELLHKNECKIFKFNCINSIDGKKLECKFLDNNLLQDKTIYNTHQEAKTITMNKCENVKNTNHIIDKTEKIDKYSIHISNLFSHSKDEFTEYMLKNVDCDISHNENEHIIPENKKTHFEKSRKVNLDKILERNILTNVRFPKENLKYQEMYCPVTSTINTPKHMKKNNQYIKNMNIRNPNKIGYKDYTNYNRRKTVCCSMKMDTHNCFGNLKLRDKFPEKRNLNTTNDKSKNDIFLKLHLSLKDKIDRTNFDNSTKRESSNSFYNSTRMTQKPFGRLMSGKIENFNLHLPNTTSKSRKIHTPSTILDEQINYDRKRMTIANNNELLEKCKCFDRTAFNKNSNILLNTSDNFKIYPKCSLICRIPHKNFRNSFYMTNNQAKTLNENKITNNKSLIPIKKNFIYYNSKHERNSIQAKSKVSALNRKNM</sequence>
<evidence type="ECO:0000313" key="3">
    <source>
        <dbReference type="Proteomes" id="UP000220158"/>
    </source>
</evidence>
<dbReference type="RefSeq" id="XP_028534207.1">
    <property type="nucleotide sequence ID" value="XM_028677860.1"/>
</dbReference>
<dbReference type="VEuPathDB" id="PlasmoDB:PRELSG_1209000"/>
<protein>
    <submittedName>
        <fullName evidence="2">Uncharacterized protein</fullName>
    </submittedName>
</protein>
<proteinExistence type="predicted"/>